<name>A0A0R1UL64_9LACO</name>
<keyword evidence="3" id="KW-1185">Reference proteome</keyword>
<evidence type="ECO:0000256" key="1">
    <source>
        <dbReference type="SAM" id="SignalP"/>
    </source>
</evidence>
<dbReference type="AlphaFoldDB" id="A0A0R1UL64"/>
<organism evidence="2 3">
    <name type="scientific">Levilactobacillus hammesii DSM 16381</name>
    <dbReference type="NCBI Taxonomy" id="1423753"/>
    <lineage>
        <taxon>Bacteria</taxon>
        <taxon>Bacillati</taxon>
        <taxon>Bacillota</taxon>
        <taxon>Bacilli</taxon>
        <taxon>Lactobacillales</taxon>
        <taxon>Lactobacillaceae</taxon>
        <taxon>Levilactobacillus</taxon>
    </lineage>
</organism>
<feature type="chain" id="PRO_5006411840" evidence="1">
    <location>
        <begin position="32"/>
        <end position="119"/>
    </location>
</feature>
<dbReference type="RefSeq" id="WP_057734279.1">
    <property type="nucleotide sequence ID" value="NZ_AZFS01000060.1"/>
</dbReference>
<dbReference type="OrthoDB" id="2307058at2"/>
<dbReference type="EMBL" id="AZFS01000060">
    <property type="protein sequence ID" value="KRL94049.1"/>
    <property type="molecule type" value="Genomic_DNA"/>
</dbReference>
<dbReference type="Proteomes" id="UP000051580">
    <property type="component" value="Unassembled WGS sequence"/>
</dbReference>
<sequence>MVKHRCLKQLAIAVVALVSLGATLPATTVSAKARTTPTELRGTWIRFIGDSGYTQYHINKATFWYAYGGIYHLGKWDRAGAKTLKLGTKVKKNKTFTISKKKMGIGFSGLQQAWIQTLN</sequence>
<comment type="caution">
    <text evidence="2">The sequence shown here is derived from an EMBL/GenBank/DDBJ whole genome shotgun (WGS) entry which is preliminary data.</text>
</comment>
<gene>
    <name evidence="2" type="ORF">FD28_GL000594</name>
</gene>
<protein>
    <submittedName>
        <fullName evidence="2">Uncharacterized protein</fullName>
    </submittedName>
</protein>
<keyword evidence="1" id="KW-0732">Signal</keyword>
<accession>A0A0R1UL64</accession>
<feature type="signal peptide" evidence="1">
    <location>
        <begin position="1"/>
        <end position="31"/>
    </location>
</feature>
<evidence type="ECO:0000313" key="3">
    <source>
        <dbReference type="Proteomes" id="UP000051580"/>
    </source>
</evidence>
<evidence type="ECO:0000313" key="2">
    <source>
        <dbReference type="EMBL" id="KRL94049.1"/>
    </source>
</evidence>
<dbReference type="PATRIC" id="fig|1423753.3.peg.619"/>
<reference evidence="2 3" key="1">
    <citation type="journal article" date="2015" name="Genome Announc.">
        <title>Expanding the biotechnology potential of lactobacilli through comparative genomics of 213 strains and associated genera.</title>
        <authorList>
            <person name="Sun Z."/>
            <person name="Harris H.M."/>
            <person name="McCann A."/>
            <person name="Guo C."/>
            <person name="Argimon S."/>
            <person name="Zhang W."/>
            <person name="Yang X."/>
            <person name="Jeffery I.B."/>
            <person name="Cooney J.C."/>
            <person name="Kagawa T.F."/>
            <person name="Liu W."/>
            <person name="Song Y."/>
            <person name="Salvetti E."/>
            <person name="Wrobel A."/>
            <person name="Rasinkangas P."/>
            <person name="Parkhill J."/>
            <person name="Rea M.C."/>
            <person name="O'Sullivan O."/>
            <person name="Ritari J."/>
            <person name="Douillard F.P."/>
            <person name="Paul Ross R."/>
            <person name="Yang R."/>
            <person name="Briner A.E."/>
            <person name="Felis G.E."/>
            <person name="de Vos W.M."/>
            <person name="Barrangou R."/>
            <person name="Klaenhammer T.R."/>
            <person name="Caufield P.W."/>
            <person name="Cui Y."/>
            <person name="Zhang H."/>
            <person name="O'Toole P.W."/>
        </authorList>
    </citation>
    <scope>NUCLEOTIDE SEQUENCE [LARGE SCALE GENOMIC DNA]</scope>
    <source>
        <strain evidence="2 3">DSM 16381</strain>
    </source>
</reference>
<proteinExistence type="predicted"/>